<keyword evidence="5" id="KW-1185">Reference proteome</keyword>
<dbReference type="PANTHER" id="PTHR13389:SF0">
    <property type="entry name" value="PUMILIO HOMOLOG 3"/>
    <property type="match status" value="1"/>
</dbReference>
<protein>
    <recommendedName>
        <fullName evidence="3">PUM-HD domain-containing protein</fullName>
    </recommendedName>
</protein>
<comment type="caution">
    <text evidence="4">The sequence shown here is derived from an EMBL/GenBank/DDBJ whole genome shotgun (WGS) entry which is preliminary data.</text>
</comment>
<dbReference type="Proteomes" id="UP000186804">
    <property type="component" value="Unassembled WGS sequence"/>
</dbReference>
<dbReference type="AlphaFoldDB" id="A0A1J4MVN5"/>
<evidence type="ECO:0000256" key="1">
    <source>
        <dbReference type="ARBA" id="ARBA00022737"/>
    </source>
</evidence>
<reference evidence="4 5" key="1">
    <citation type="submission" date="2016-10" db="EMBL/GenBank/DDBJ databases">
        <title>Reductive evolution of mitochondrial metabolism and differential evolution of invasion-related proteins in Cryptosporidium.</title>
        <authorList>
            <person name="Liu S."/>
            <person name="Roellig D.M."/>
            <person name="Guo Y."/>
            <person name="Li N."/>
            <person name="Frace M.A."/>
            <person name="Tang K."/>
            <person name="Zhang L."/>
            <person name="Feng Y."/>
            <person name="Xiao L."/>
        </authorList>
    </citation>
    <scope>NUCLEOTIDE SEQUENCE [LARGE SCALE GENOMIC DNA]</scope>
    <source>
        <strain evidence="4">30847</strain>
    </source>
</reference>
<dbReference type="GeneID" id="92367681"/>
<dbReference type="PROSITE" id="PS50302">
    <property type="entry name" value="PUM"/>
    <property type="match status" value="1"/>
</dbReference>
<dbReference type="VEuPathDB" id="CryptoDB:cand_034970"/>
<dbReference type="Gene3D" id="1.25.10.10">
    <property type="entry name" value="Leucine-rich Repeat Variant"/>
    <property type="match status" value="1"/>
</dbReference>
<dbReference type="GO" id="GO:0006417">
    <property type="term" value="P:regulation of translation"/>
    <property type="evidence" value="ECO:0007669"/>
    <property type="project" value="TreeGrafter"/>
</dbReference>
<name>A0A1J4MVN5_9CRYT</name>
<dbReference type="SUPFAM" id="SSF48371">
    <property type="entry name" value="ARM repeat"/>
    <property type="match status" value="1"/>
</dbReference>
<dbReference type="PROSITE" id="PS50303">
    <property type="entry name" value="PUM_HD"/>
    <property type="match status" value="1"/>
</dbReference>
<dbReference type="Pfam" id="PF22493">
    <property type="entry name" value="PUF_NOP9"/>
    <property type="match status" value="1"/>
</dbReference>
<evidence type="ECO:0000313" key="5">
    <source>
        <dbReference type="Proteomes" id="UP000186804"/>
    </source>
</evidence>
<dbReference type="GO" id="GO:0003729">
    <property type="term" value="F:mRNA binding"/>
    <property type="evidence" value="ECO:0007669"/>
    <property type="project" value="TreeGrafter"/>
</dbReference>
<dbReference type="RefSeq" id="XP_067070118.1">
    <property type="nucleotide sequence ID" value="XM_067213723.1"/>
</dbReference>
<feature type="domain" description="PUM-HD" evidence="3">
    <location>
        <begin position="29"/>
        <end position="458"/>
    </location>
</feature>
<dbReference type="OrthoDB" id="497380at2759"/>
<dbReference type="EMBL" id="LRBS01000003">
    <property type="protein sequence ID" value="OII78272.1"/>
    <property type="molecule type" value="Genomic_DNA"/>
</dbReference>
<dbReference type="InterPro" id="IPR040059">
    <property type="entry name" value="PUM3"/>
</dbReference>
<sequence length="614" mass="71303">MSSKVAKIQTLKREVDPKDKTFRVANGSLFQAIGRGKKNSDYEQVIYTMWSLIKDRFLQVCRKPVYSRGIQSILKWGDDKYKNLIFEIIEDHVITLCIDSHSYRIIEKLFTYGDSEIRTKIRNVILEKSEQVVYSKFGSRVFNHVFSEKKNLSESYEILKNKFVYKFLGTNLSRVYDTKNTFKDFAKPFTDTFAAIIQPDVKLSILSNCQNVIQKYVDNEILDKAFIHTVIWTYIRCCVLYYKTDTIIPQEEINRDNLLVKSSLNETNSGKNKLLCLDNISEEGTTVLTNLLEQILEGSYHLLSTREGVNSLIVLLGFAKAQQKKKLLKSIKKDILQLAENPIDYALLLRLLAIVDDTKILKEIIWNSLITDNNIIPKLLSNPYTNKLVLYPLTRGESKRFFNQYELWVIQLRAPATLKLEVTRKEEMLVTCFPALINTLTKNGIMESTLLNTNSKDTLLAIIYTIMKSEFYIKTYLNDLLFQIISGLNSNYDILKDSIGHRTIVGILKILTEFIRNNHNDELIKINEEFKTKLFELIISKDMNEFLSTKAVFIIVEMIGENSELADNQRCQIWRLRIKDIIYPQIKQVLHTMKMNKENTTGIELLEKYLLKSP</sequence>
<evidence type="ECO:0000259" key="3">
    <source>
        <dbReference type="PROSITE" id="PS50303"/>
    </source>
</evidence>
<dbReference type="InterPro" id="IPR016024">
    <property type="entry name" value="ARM-type_fold"/>
</dbReference>
<dbReference type="InterPro" id="IPR011989">
    <property type="entry name" value="ARM-like"/>
</dbReference>
<evidence type="ECO:0000313" key="4">
    <source>
        <dbReference type="EMBL" id="OII78272.1"/>
    </source>
</evidence>
<organism evidence="4 5">
    <name type="scientific">Cryptosporidium andersoni</name>
    <dbReference type="NCBI Taxonomy" id="117008"/>
    <lineage>
        <taxon>Eukaryota</taxon>
        <taxon>Sar</taxon>
        <taxon>Alveolata</taxon>
        <taxon>Apicomplexa</taxon>
        <taxon>Conoidasida</taxon>
        <taxon>Coccidia</taxon>
        <taxon>Eucoccidiorida</taxon>
        <taxon>Eimeriorina</taxon>
        <taxon>Cryptosporidiidae</taxon>
        <taxon>Cryptosporidium</taxon>
    </lineage>
</organism>
<evidence type="ECO:0000256" key="2">
    <source>
        <dbReference type="PROSITE-ProRule" id="PRU00317"/>
    </source>
</evidence>
<dbReference type="GO" id="GO:0005730">
    <property type="term" value="C:nucleolus"/>
    <property type="evidence" value="ECO:0007669"/>
    <property type="project" value="TreeGrafter"/>
</dbReference>
<keyword evidence="1" id="KW-0677">Repeat</keyword>
<dbReference type="InterPro" id="IPR001313">
    <property type="entry name" value="Pumilio_RNA-bd_rpt"/>
</dbReference>
<dbReference type="InterPro" id="IPR033133">
    <property type="entry name" value="PUM-HD"/>
</dbReference>
<dbReference type="PANTHER" id="PTHR13389">
    <property type="entry name" value="PUMILIO HOMOLOG 3"/>
    <property type="match status" value="1"/>
</dbReference>
<gene>
    <name evidence="4" type="ORF">cand_034970</name>
</gene>
<dbReference type="SMART" id="SM00025">
    <property type="entry name" value="Pumilio"/>
    <property type="match status" value="2"/>
</dbReference>
<accession>A0A1J4MVN5</accession>
<feature type="repeat" description="Pumilio" evidence="2">
    <location>
        <begin position="87"/>
        <end position="127"/>
    </location>
</feature>
<proteinExistence type="predicted"/>